<dbReference type="Proteomes" id="UP000585474">
    <property type="component" value="Unassembled WGS sequence"/>
</dbReference>
<dbReference type="PANTHER" id="PTHR33148:SF46">
    <property type="entry name" value="EMB|CAB85509.1"/>
    <property type="match status" value="1"/>
</dbReference>
<feature type="compositionally biased region" description="Basic and acidic residues" evidence="1">
    <location>
        <begin position="137"/>
        <end position="150"/>
    </location>
</feature>
<dbReference type="AlphaFoldDB" id="A0A7J0F639"/>
<organism evidence="2 3">
    <name type="scientific">Actinidia rufa</name>
    <dbReference type="NCBI Taxonomy" id="165716"/>
    <lineage>
        <taxon>Eukaryota</taxon>
        <taxon>Viridiplantae</taxon>
        <taxon>Streptophyta</taxon>
        <taxon>Embryophyta</taxon>
        <taxon>Tracheophyta</taxon>
        <taxon>Spermatophyta</taxon>
        <taxon>Magnoliopsida</taxon>
        <taxon>eudicotyledons</taxon>
        <taxon>Gunneridae</taxon>
        <taxon>Pentapetalae</taxon>
        <taxon>asterids</taxon>
        <taxon>Ericales</taxon>
        <taxon>Actinidiaceae</taxon>
        <taxon>Actinidia</taxon>
    </lineage>
</organism>
<dbReference type="InterPro" id="IPR025322">
    <property type="entry name" value="PADRE_dom"/>
</dbReference>
<sequence length="161" mass="17981">MGNCLVMQEKVIKVMKPDGKVLEYNAPIKVHQVLSDFAGHAISDTLPVVRHLQPNSEMIGGHLYYLLHLPVPPPACEKKRVNFASSEREEARQGSGVVRIKVVMSKQNLEVMLRNGVVSLDDLVSQLQKKQSTNQNDKFDAAGNRSREGWKPLLESIPEVN</sequence>
<dbReference type="PANTHER" id="PTHR33148">
    <property type="entry name" value="PLASTID MOVEMENT IMPAIRED PROTEIN-RELATED"/>
    <property type="match status" value="1"/>
</dbReference>
<protein>
    <submittedName>
        <fullName evidence="2">Uncharacterized protein</fullName>
    </submittedName>
</protein>
<gene>
    <name evidence="2" type="ORF">Acr_08g0017830</name>
</gene>
<dbReference type="Pfam" id="PF14009">
    <property type="entry name" value="PADRE"/>
    <property type="match status" value="1"/>
</dbReference>
<accession>A0A7J0F639</accession>
<evidence type="ECO:0000256" key="1">
    <source>
        <dbReference type="SAM" id="MobiDB-lite"/>
    </source>
</evidence>
<evidence type="ECO:0000313" key="2">
    <source>
        <dbReference type="EMBL" id="GFY93387.1"/>
    </source>
</evidence>
<dbReference type="EMBL" id="BJWL01000008">
    <property type="protein sequence ID" value="GFY93387.1"/>
    <property type="molecule type" value="Genomic_DNA"/>
</dbReference>
<feature type="region of interest" description="Disordered" evidence="1">
    <location>
        <begin position="129"/>
        <end position="161"/>
    </location>
</feature>
<dbReference type="OrthoDB" id="1688863at2759"/>
<comment type="caution">
    <text evidence="2">The sequence shown here is derived from an EMBL/GenBank/DDBJ whole genome shotgun (WGS) entry which is preliminary data.</text>
</comment>
<evidence type="ECO:0000313" key="3">
    <source>
        <dbReference type="Proteomes" id="UP000585474"/>
    </source>
</evidence>
<keyword evidence="3" id="KW-1185">Reference proteome</keyword>
<proteinExistence type="predicted"/>
<name>A0A7J0F639_9ERIC</name>
<reference evidence="2 3" key="1">
    <citation type="submission" date="2019-07" db="EMBL/GenBank/DDBJ databases">
        <title>De Novo Assembly of kiwifruit Actinidia rufa.</title>
        <authorList>
            <person name="Sugita-Konishi S."/>
            <person name="Sato K."/>
            <person name="Mori E."/>
            <person name="Abe Y."/>
            <person name="Kisaki G."/>
            <person name="Hamano K."/>
            <person name="Suezawa K."/>
            <person name="Otani M."/>
            <person name="Fukuda T."/>
            <person name="Manabe T."/>
            <person name="Gomi K."/>
            <person name="Tabuchi M."/>
            <person name="Akimitsu K."/>
            <person name="Kataoka I."/>
        </authorList>
    </citation>
    <scope>NUCLEOTIDE SEQUENCE [LARGE SCALE GENOMIC DNA]</scope>
    <source>
        <strain evidence="3">cv. Fuchu</strain>
    </source>
</reference>